<evidence type="ECO:0000259" key="1">
    <source>
        <dbReference type="PROSITE" id="PS51832"/>
    </source>
</evidence>
<dbReference type="Pfam" id="PF13487">
    <property type="entry name" value="HD_5"/>
    <property type="match status" value="1"/>
</dbReference>
<dbReference type="InterPro" id="IPR003607">
    <property type="entry name" value="HD/PDEase_dom"/>
</dbReference>
<protein>
    <submittedName>
        <fullName evidence="2">HD domain-containing protein</fullName>
    </submittedName>
</protein>
<dbReference type="OrthoDB" id="9802066at2"/>
<feature type="domain" description="HD-GYP" evidence="1">
    <location>
        <begin position="18"/>
        <end position="158"/>
    </location>
</feature>
<dbReference type="EMBL" id="VFIY01000008">
    <property type="protein sequence ID" value="TPD60256.1"/>
    <property type="molecule type" value="Genomic_DNA"/>
</dbReference>
<reference evidence="4" key="1">
    <citation type="submission" date="2019-06" db="EMBL/GenBank/DDBJ databases">
        <title>The complete genome of Emcibacter congregatus ZYLT.</title>
        <authorList>
            <person name="Zhao Z."/>
        </authorList>
    </citation>
    <scope>NUCLEOTIDE SEQUENCE [LARGE SCALE GENOMIC DNA]</scope>
    <source>
        <strain evidence="4">MCCC 1A06723</strain>
    </source>
</reference>
<proteinExistence type="predicted"/>
<dbReference type="AlphaFoldDB" id="A0A501PA16"/>
<dbReference type="NCBIfam" id="TIGR00277">
    <property type="entry name" value="HDIG"/>
    <property type="match status" value="1"/>
</dbReference>
<dbReference type="PROSITE" id="PS51832">
    <property type="entry name" value="HD_GYP"/>
    <property type="match status" value="1"/>
</dbReference>
<dbReference type="SUPFAM" id="SSF109604">
    <property type="entry name" value="HD-domain/PDEase-like"/>
    <property type="match status" value="1"/>
</dbReference>
<organism evidence="2 4">
    <name type="scientific">Emcibacter nanhaiensis</name>
    <dbReference type="NCBI Taxonomy" id="1505037"/>
    <lineage>
        <taxon>Bacteria</taxon>
        <taxon>Pseudomonadati</taxon>
        <taxon>Pseudomonadota</taxon>
        <taxon>Alphaproteobacteria</taxon>
        <taxon>Emcibacterales</taxon>
        <taxon>Emcibacteraceae</taxon>
        <taxon>Emcibacter</taxon>
    </lineage>
</organism>
<name>A0A501PA16_9PROT</name>
<dbReference type="Gene3D" id="1.10.3210.10">
    <property type="entry name" value="Hypothetical protein af1432"/>
    <property type="match status" value="1"/>
</dbReference>
<feature type="non-terminal residue" evidence="2">
    <location>
        <position position="158"/>
    </location>
</feature>
<dbReference type="SMART" id="SM00471">
    <property type="entry name" value="HDc"/>
    <property type="match status" value="1"/>
</dbReference>
<dbReference type="PANTHER" id="PTHR43155">
    <property type="entry name" value="CYCLIC DI-GMP PHOSPHODIESTERASE PA4108-RELATED"/>
    <property type="match status" value="1"/>
</dbReference>
<dbReference type="Proteomes" id="UP000319148">
    <property type="component" value="Unassembled WGS sequence"/>
</dbReference>
<dbReference type="InterPro" id="IPR006675">
    <property type="entry name" value="HDIG_dom"/>
</dbReference>
<dbReference type="InterPro" id="IPR037522">
    <property type="entry name" value="HD_GYP_dom"/>
</dbReference>
<gene>
    <name evidence="3" type="ORF">FIV46_09400</name>
    <name evidence="2" type="ORF">FIV46_18020</name>
</gene>
<evidence type="ECO:0000313" key="2">
    <source>
        <dbReference type="EMBL" id="TPD56867.1"/>
    </source>
</evidence>
<accession>A0A501PA16</accession>
<reference evidence="2" key="2">
    <citation type="submission" date="2019-06" db="EMBL/GenBank/DDBJ databases">
        <authorList>
            <person name="Zhao Z."/>
        </authorList>
    </citation>
    <scope>NUCLEOTIDE SEQUENCE</scope>
    <source>
        <strain evidence="2">MCCC 1A06723</strain>
    </source>
</reference>
<keyword evidence="4" id="KW-1185">Reference proteome</keyword>
<comment type="caution">
    <text evidence="2">The sequence shown here is derived from an EMBL/GenBank/DDBJ whole genome shotgun (WGS) entry which is preliminary data.</text>
</comment>
<dbReference type="CDD" id="cd00077">
    <property type="entry name" value="HDc"/>
    <property type="match status" value="1"/>
</dbReference>
<evidence type="ECO:0000313" key="3">
    <source>
        <dbReference type="EMBL" id="TPD60256.1"/>
    </source>
</evidence>
<dbReference type="GO" id="GO:0008081">
    <property type="term" value="F:phosphoric diester hydrolase activity"/>
    <property type="evidence" value="ECO:0007669"/>
    <property type="project" value="UniProtKB-ARBA"/>
</dbReference>
<dbReference type="EMBL" id="VFIY01000019">
    <property type="protein sequence ID" value="TPD56867.1"/>
    <property type="molecule type" value="Genomic_DNA"/>
</dbReference>
<sequence>MVYRGIGEMNTDNYSIFNSDTDEIVKNTVLLLIGLSDLYTKEHCIMVSELAARIAQRLGVLPGEIEKIKLAGYLHDIGKQAIPQGFISKPGKLSPQEYELVKTHVQVGVDVLHQLKVSPAVVRMVGEHHERLDGSGYPNCLRGSEISLGGQIIGVADV</sequence>
<evidence type="ECO:0000313" key="4">
    <source>
        <dbReference type="Proteomes" id="UP000319148"/>
    </source>
</evidence>
<dbReference type="PANTHER" id="PTHR43155:SF2">
    <property type="entry name" value="CYCLIC DI-GMP PHOSPHODIESTERASE PA4108"/>
    <property type="match status" value="1"/>
</dbReference>